<accession>A0A2P2Q4C4</accession>
<sequence length="39" mass="4449">MIVQKQSLVVLQAKFVKSFLHLGKTVAMYIWFQGHAMVA</sequence>
<dbReference type="AlphaFoldDB" id="A0A2P2Q4C4"/>
<organism evidence="1">
    <name type="scientific">Rhizophora mucronata</name>
    <name type="common">Asiatic mangrove</name>
    <dbReference type="NCBI Taxonomy" id="61149"/>
    <lineage>
        <taxon>Eukaryota</taxon>
        <taxon>Viridiplantae</taxon>
        <taxon>Streptophyta</taxon>
        <taxon>Embryophyta</taxon>
        <taxon>Tracheophyta</taxon>
        <taxon>Spermatophyta</taxon>
        <taxon>Magnoliopsida</taxon>
        <taxon>eudicotyledons</taxon>
        <taxon>Gunneridae</taxon>
        <taxon>Pentapetalae</taxon>
        <taxon>rosids</taxon>
        <taxon>fabids</taxon>
        <taxon>Malpighiales</taxon>
        <taxon>Rhizophoraceae</taxon>
        <taxon>Rhizophora</taxon>
    </lineage>
</organism>
<dbReference type="EMBL" id="GGEC01081347">
    <property type="protein sequence ID" value="MBX61831.1"/>
    <property type="molecule type" value="Transcribed_RNA"/>
</dbReference>
<reference evidence="1" key="1">
    <citation type="submission" date="2018-02" db="EMBL/GenBank/DDBJ databases">
        <title>Rhizophora mucronata_Transcriptome.</title>
        <authorList>
            <person name="Meera S.P."/>
            <person name="Sreeshan A."/>
            <person name="Augustine A."/>
        </authorList>
    </citation>
    <scope>NUCLEOTIDE SEQUENCE</scope>
    <source>
        <tissue evidence="1">Leaf</tissue>
    </source>
</reference>
<protein>
    <submittedName>
        <fullName evidence="1">Uncharacterized protein</fullName>
    </submittedName>
</protein>
<proteinExistence type="predicted"/>
<name>A0A2P2Q4C4_RHIMU</name>
<evidence type="ECO:0000313" key="1">
    <source>
        <dbReference type="EMBL" id="MBX61831.1"/>
    </source>
</evidence>